<protein>
    <submittedName>
        <fullName evidence="5">TPR-like protein</fullName>
    </submittedName>
</protein>
<feature type="compositionally biased region" description="Acidic residues" evidence="4">
    <location>
        <begin position="984"/>
        <end position="993"/>
    </location>
</feature>
<feature type="compositionally biased region" description="Acidic residues" evidence="4">
    <location>
        <begin position="1097"/>
        <end position="1108"/>
    </location>
</feature>
<sequence>MDPPVDISFYLGEQAKESLSNLDVPVSNGQIVSINLTDELPDDPNELISFLEGENCSKKYWISIATAYVQLNKLDEALTIINHALKLAQFSEDEKISFHSYLVWLYLKFISVGVDKENYLIKANMEISQLSQQEASNNTSNILSQAVLYLFKDRQDKALDIFDKLLRIDPNNCFALLGKAQIVLHKTKHYANALKLYQQVLVLNPMMKPDPRIGIGLCFYGLKDYTMALEAWNRALDINPDNLKVKILLNLAKFSRTFTNSLSDDEFIENYQSCISQMSTYYKESANDSVILLTLVSFYFSKQKYDVVQALVAKIVKNLTGYVGDSDPIKFNNFTKLTKFQSVILSQCAYWLGRIEFTNSNFTQSSKYFQESIKLNDTNLPSKLGLGLSQHNRGSLEESVMTYESILKSNGKCLEVNYSLGMLYAKQKSRRKQEQAIEILERYIKLSNNASTSTAPHEDLDDLSSKEPVALNAYLVLSKLYEGRDIGQSLTYLNKAIESRKKINQDVPLEVYNNIGVFQFMKQNYSEAAENFELALKKTDDKIEDADGDLNLDLPGDLKVTLTFNLARTKEISNQTEAIEIYETLLKECPHYFSAKLRILFLDCITTQKRTKKEIKEEIEALLALDSSDLEVRTFYGWFMKSFGKKLGLKPDADTNLQKDTLVDYDSHDCYALISLANIYCIMARDLKAEDAKTQDEKKRKYYIRAIELFAKVLSIDPKDVYAAQGLAIAYIENKESNKGLDILRKIRDSLNDISIYLNLGHVLVDLKQYGKAIENYELASSRFTDEKDSKIHSYLGKAWFLRANNEKNLNYYLKAIEYTEKALSYATGSHSSLKFNLAYVQFQLAEYLTKLPVGQRVLTDIEKGIQQLKQAIEILNELSSDSEVHPPYPKSELKARATLGSATLLSRLNAVFEETKEHNSQIAEKLEVAKKIREEETAAKLKIQEEQLQAQRLKEEELSKEREKLQEQAQQWAEEARMNVIVDENDDDDKFDDEPKEKEKKKRGKKAEKSETAAKGKGKKRGKRKAIIDDSEEEELSNNESEEESSTKRKVEENDEDEDDRPKKKKSLSKEFIEDSDDDLEDDLFNEENGEKNGDEEQNGEAKEEDS</sequence>
<evidence type="ECO:0000256" key="4">
    <source>
        <dbReference type="SAM" id="MobiDB-lite"/>
    </source>
</evidence>
<dbReference type="PROSITE" id="PS50005">
    <property type="entry name" value="TPR"/>
    <property type="match status" value="3"/>
</dbReference>
<dbReference type="PANTHER" id="PTHR14027:SF2">
    <property type="entry name" value="RNA POLYMERASE-ASSOCIATED PROTEIN CTR9 HOMOLOG"/>
    <property type="match status" value="1"/>
</dbReference>
<feature type="compositionally biased region" description="Acidic residues" evidence="4">
    <location>
        <begin position="1030"/>
        <end position="1045"/>
    </location>
</feature>
<dbReference type="Gene3D" id="1.25.40.10">
    <property type="entry name" value="Tetratricopeptide repeat domain"/>
    <property type="match status" value="3"/>
</dbReference>
<dbReference type="RefSeq" id="XP_020067418.1">
    <property type="nucleotide sequence ID" value="XM_020208934.1"/>
</dbReference>
<dbReference type="GO" id="GO:0000993">
    <property type="term" value="F:RNA polymerase II complex binding"/>
    <property type="evidence" value="ECO:0007669"/>
    <property type="project" value="TreeGrafter"/>
</dbReference>
<dbReference type="GeneID" id="30983070"/>
<dbReference type="CDD" id="cd22249">
    <property type="entry name" value="UDM1_RNF168_RNF169-like"/>
    <property type="match status" value="1"/>
</dbReference>
<dbReference type="AlphaFoldDB" id="A0A1E4SS05"/>
<dbReference type="GO" id="GO:0006355">
    <property type="term" value="P:regulation of DNA-templated transcription"/>
    <property type="evidence" value="ECO:0007669"/>
    <property type="project" value="InterPro"/>
</dbReference>
<keyword evidence="1" id="KW-0677">Repeat</keyword>
<dbReference type="Proteomes" id="UP000094285">
    <property type="component" value="Unassembled WGS sequence"/>
</dbReference>
<proteinExistence type="predicted"/>
<dbReference type="STRING" id="984487.A0A1E4SS05"/>
<keyword evidence="2 3" id="KW-0802">TPR repeat</keyword>
<feature type="compositionally biased region" description="Basic residues" evidence="4">
    <location>
        <begin position="1017"/>
        <end position="1026"/>
    </location>
</feature>
<dbReference type="InterPro" id="IPR011990">
    <property type="entry name" value="TPR-like_helical_dom_sf"/>
</dbReference>
<dbReference type="SUPFAM" id="SSF48452">
    <property type="entry name" value="TPR-like"/>
    <property type="match status" value="4"/>
</dbReference>
<name>A0A1E4SS05_9ASCO</name>
<keyword evidence="6" id="KW-1185">Reference proteome</keyword>
<dbReference type="OrthoDB" id="343875at2759"/>
<feature type="repeat" description="TPR" evidence="3">
    <location>
        <begin position="509"/>
        <end position="542"/>
    </location>
</feature>
<accession>A0A1E4SS05</accession>
<dbReference type="GO" id="GO:0016593">
    <property type="term" value="C:Cdc73/Paf1 complex"/>
    <property type="evidence" value="ECO:0007669"/>
    <property type="project" value="TreeGrafter"/>
</dbReference>
<dbReference type="InterPro" id="IPR031101">
    <property type="entry name" value="Ctr9"/>
</dbReference>
<dbReference type="PANTHER" id="PTHR14027">
    <property type="entry name" value="RNA POLYMERASE-ASSOCIATED PROTEIN CTR9"/>
    <property type="match status" value="1"/>
</dbReference>
<dbReference type="Pfam" id="PF13181">
    <property type="entry name" value="TPR_8"/>
    <property type="match status" value="2"/>
</dbReference>
<dbReference type="InterPro" id="IPR019734">
    <property type="entry name" value="TPR_rpt"/>
</dbReference>
<evidence type="ECO:0000256" key="2">
    <source>
        <dbReference type="ARBA" id="ARBA00022803"/>
    </source>
</evidence>
<evidence type="ECO:0000313" key="6">
    <source>
        <dbReference type="Proteomes" id="UP000094285"/>
    </source>
</evidence>
<feature type="repeat" description="TPR" evidence="3">
    <location>
        <begin position="139"/>
        <end position="172"/>
    </location>
</feature>
<feature type="region of interest" description="Disordered" evidence="4">
    <location>
        <begin position="962"/>
        <end position="1108"/>
    </location>
</feature>
<feature type="repeat" description="TPR" evidence="3">
    <location>
        <begin position="209"/>
        <end position="242"/>
    </location>
</feature>
<reference evidence="6" key="1">
    <citation type="submission" date="2016-05" db="EMBL/GenBank/DDBJ databases">
        <title>Comparative genomics of biotechnologically important yeasts.</title>
        <authorList>
            <consortium name="DOE Joint Genome Institute"/>
            <person name="Riley R."/>
            <person name="Haridas S."/>
            <person name="Wolfe K.H."/>
            <person name="Lopes M.R."/>
            <person name="Hittinger C.T."/>
            <person name="Goker M."/>
            <person name="Salamov A."/>
            <person name="Wisecaver J."/>
            <person name="Long T.M."/>
            <person name="Aerts A.L."/>
            <person name="Barry K."/>
            <person name="Choi C."/>
            <person name="Clum A."/>
            <person name="Coughlan A.Y."/>
            <person name="Deshpande S."/>
            <person name="Douglass A.P."/>
            <person name="Hanson S.J."/>
            <person name="Klenk H.-P."/>
            <person name="Labutti K."/>
            <person name="Lapidus A."/>
            <person name="Lindquist E."/>
            <person name="Lipzen A."/>
            <person name="Meier-Kolthoff J.P."/>
            <person name="Ohm R.A."/>
            <person name="Otillar R.P."/>
            <person name="Pangilinan J."/>
            <person name="Peng Y."/>
            <person name="Rokas A."/>
            <person name="Rosa C.A."/>
            <person name="Scheuner C."/>
            <person name="Sibirny A.A."/>
            <person name="Slot J.C."/>
            <person name="Stielow J.B."/>
            <person name="Sun H."/>
            <person name="Kurtzman C.P."/>
            <person name="Blackwell M."/>
            <person name="Grigoriev I.V."/>
            <person name="Jeffries T.W."/>
        </authorList>
    </citation>
    <scope>NUCLEOTIDE SEQUENCE [LARGE SCALE GENOMIC DNA]</scope>
    <source>
        <strain evidence="6">NRRL Y-17324</strain>
    </source>
</reference>
<organism evidence="5 6">
    <name type="scientific">Suhomyces tanzawaensis NRRL Y-17324</name>
    <dbReference type="NCBI Taxonomy" id="984487"/>
    <lineage>
        <taxon>Eukaryota</taxon>
        <taxon>Fungi</taxon>
        <taxon>Dikarya</taxon>
        <taxon>Ascomycota</taxon>
        <taxon>Saccharomycotina</taxon>
        <taxon>Pichiomycetes</taxon>
        <taxon>Debaryomycetaceae</taxon>
        <taxon>Suhomyces</taxon>
    </lineage>
</organism>
<evidence type="ECO:0000256" key="1">
    <source>
        <dbReference type="ARBA" id="ARBA00022737"/>
    </source>
</evidence>
<dbReference type="GO" id="GO:0006368">
    <property type="term" value="P:transcription elongation by RNA polymerase II"/>
    <property type="evidence" value="ECO:0007669"/>
    <property type="project" value="TreeGrafter"/>
</dbReference>
<evidence type="ECO:0000256" key="3">
    <source>
        <dbReference type="PROSITE-ProRule" id="PRU00339"/>
    </source>
</evidence>
<dbReference type="EMBL" id="KV453909">
    <property type="protein sequence ID" value="ODV82296.1"/>
    <property type="molecule type" value="Genomic_DNA"/>
</dbReference>
<dbReference type="SMART" id="SM00028">
    <property type="entry name" value="TPR"/>
    <property type="match status" value="9"/>
</dbReference>
<gene>
    <name evidence="5" type="ORF">CANTADRAFT_4310</name>
</gene>
<feature type="compositionally biased region" description="Acidic residues" evidence="4">
    <location>
        <begin position="1075"/>
        <end position="1089"/>
    </location>
</feature>
<evidence type="ECO:0000313" key="5">
    <source>
        <dbReference type="EMBL" id="ODV82296.1"/>
    </source>
</evidence>